<dbReference type="EMBL" id="QXTG01000003">
    <property type="protein sequence ID" value="RIX26521.1"/>
    <property type="molecule type" value="Genomic_DNA"/>
</dbReference>
<protein>
    <recommendedName>
        <fullName evidence="4">Pilus assembly protein TadE</fullName>
    </recommendedName>
</protein>
<dbReference type="RefSeq" id="WP_119483596.1">
    <property type="nucleotide sequence ID" value="NZ_QXTG01000003.1"/>
</dbReference>
<keyword evidence="1" id="KW-1133">Transmembrane helix</keyword>
<evidence type="ECO:0008006" key="4">
    <source>
        <dbReference type="Google" id="ProtNLM"/>
    </source>
</evidence>
<dbReference type="InterPro" id="IPR049790">
    <property type="entry name" value="Rv3655c/TadE"/>
</dbReference>
<dbReference type="AlphaFoldDB" id="A0A3A1TTX8"/>
<name>A0A3A1TTX8_9MICO</name>
<gene>
    <name evidence="2" type="ORF">D1781_16445</name>
</gene>
<sequence>MRSRCRTEGAVTAEVAVAIPAVLLVLAACLGGLRVGVERIRVVDAAAQAARLAAIGEAPEGAAARIGAEVRGRTRSGETVCVVVGSTATVLGVPVPVEATSCALAGLRP</sequence>
<evidence type="ECO:0000256" key="1">
    <source>
        <dbReference type="SAM" id="Phobius"/>
    </source>
</evidence>
<organism evidence="2 3">
    <name type="scientific">Amnibacterium setariae</name>
    <dbReference type="NCBI Taxonomy" id="2306585"/>
    <lineage>
        <taxon>Bacteria</taxon>
        <taxon>Bacillati</taxon>
        <taxon>Actinomycetota</taxon>
        <taxon>Actinomycetes</taxon>
        <taxon>Micrococcales</taxon>
        <taxon>Microbacteriaceae</taxon>
        <taxon>Amnibacterium</taxon>
    </lineage>
</organism>
<evidence type="ECO:0000313" key="2">
    <source>
        <dbReference type="EMBL" id="RIX26521.1"/>
    </source>
</evidence>
<dbReference type="PROSITE" id="PS51257">
    <property type="entry name" value="PROKAR_LIPOPROTEIN"/>
    <property type="match status" value="1"/>
</dbReference>
<keyword evidence="1" id="KW-0472">Membrane</keyword>
<keyword evidence="3" id="KW-1185">Reference proteome</keyword>
<proteinExistence type="predicted"/>
<dbReference type="NCBIfam" id="NF041390">
    <property type="entry name" value="TadE_Rv3655c"/>
    <property type="match status" value="1"/>
</dbReference>
<evidence type="ECO:0000313" key="3">
    <source>
        <dbReference type="Proteomes" id="UP000265742"/>
    </source>
</evidence>
<accession>A0A3A1TTX8</accession>
<dbReference type="Proteomes" id="UP000265742">
    <property type="component" value="Unassembled WGS sequence"/>
</dbReference>
<feature type="transmembrane region" description="Helical" evidence="1">
    <location>
        <begin position="12"/>
        <end position="33"/>
    </location>
</feature>
<comment type="caution">
    <text evidence="2">The sequence shown here is derived from an EMBL/GenBank/DDBJ whole genome shotgun (WGS) entry which is preliminary data.</text>
</comment>
<reference evidence="3" key="1">
    <citation type="submission" date="2018-09" db="EMBL/GenBank/DDBJ databases">
        <authorList>
            <person name="Kim I."/>
        </authorList>
    </citation>
    <scope>NUCLEOTIDE SEQUENCE [LARGE SCALE GENOMIC DNA]</scope>
    <source>
        <strain evidence="3">DD4a</strain>
    </source>
</reference>
<keyword evidence="1" id="KW-0812">Transmembrane</keyword>
<dbReference type="OrthoDB" id="10017256at2"/>